<dbReference type="EMBL" id="PYJM01000020">
    <property type="protein sequence ID" value="PUA41275.1"/>
    <property type="molecule type" value="Genomic_DNA"/>
</dbReference>
<accession>A0A2T6GAT7</accession>
<dbReference type="InterPro" id="IPR039552">
    <property type="entry name" value="IS66_C"/>
</dbReference>
<dbReference type="Proteomes" id="UP000244178">
    <property type="component" value="Unassembled WGS sequence"/>
</dbReference>
<proteinExistence type="predicted"/>
<evidence type="ECO:0000313" key="2">
    <source>
        <dbReference type="EMBL" id="PUA41275.1"/>
    </source>
</evidence>
<protein>
    <recommendedName>
        <fullName evidence="1">Transposase IS66 C-terminal domain-containing protein</fullName>
    </recommendedName>
</protein>
<organism evidence="2 3">
    <name type="scientific">Pseudomonas protegens</name>
    <dbReference type="NCBI Taxonomy" id="380021"/>
    <lineage>
        <taxon>Bacteria</taxon>
        <taxon>Pseudomonadati</taxon>
        <taxon>Pseudomonadota</taxon>
        <taxon>Gammaproteobacteria</taxon>
        <taxon>Pseudomonadales</taxon>
        <taxon>Pseudomonadaceae</taxon>
        <taxon>Pseudomonas</taxon>
    </lineage>
</organism>
<name>A0A2T6GAT7_9PSED</name>
<evidence type="ECO:0000259" key="1">
    <source>
        <dbReference type="Pfam" id="PF13817"/>
    </source>
</evidence>
<evidence type="ECO:0000313" key="3">
    <source>
        <dbReference type="Proteomes" id="UP000244178"/>
    </source>
</evidence>
<sequence>MSTTVSYRRRLRKKNSILCPGIVDHYNPPLLCLAYAFSQFSDLVAAVYNFSPCRAGEHARNFLQDCKDKLVCDDFFLGGGRRKLFELHTTNKSQLAVQLLYEIEIKYVKISLNQSARFNGHDPYAYLKDVFIRLPMQRASEVDQLLPHKWQPV</sequence>
<gene>
    <name evidence="2" type="ORF">C5U62_32855</name>
</gene>
<feature type="domain" description="Transposase IS66 C-terminal" evidence="1">
    <location>
        <begin position="111"/>
        <end position="148"/>
    </location>
</feature>
<dbReference type="Pfam" id="PF13817">
    <property type="entry name" value="DDE_Tnp_IS66_C"/>
    <property type="match status" value="1"/>
</dbReference>
<reference evidence="2 3" key="1">
    <citation type="submission" date="2018-03" db="EMBL/GenBank/DDBJ databases">
        <title>Draft genome sequence of the plant growth promoting rhizobacterium Pseudomonas protegens strain BNJ-SS-45 isolated from wheat (Triticum aestivum) rhizosphere.</title>
        <authorList>
            <person name="Bajpai A."/>
            <person name="Shende K."/>
            <person name="Meena N."/>
            <person name="Upadhyayula S.R."/>
            <person name="Suravajhala P."/>
            <person name="Medicherla K.M."/>
            <person name="Johri B.N."/>
        </authorList>
    </citation>
    <scope>NUCLEOTIDE SEQUENCE [LARGE SCALE GENOMIC DNA]</scope>
    <source>
        <strain evidence="2 3">BNJ-SS-45</strain>
    </source>
</reference>
<dbReference type="AlphaFoldDB" id="A0A2T6GAT7"/>
<comment type="caution">
    <text evidence="2">The sequence shown here is derived from an EMBL/GenBank/DDBJ whole genome shotgun (WGS) entry which is preliminary data.</text>
</comment>